<evidence type="ECO:0000313" key="4">
    <source>
        <dbReference type="WBParaSite" id="ACOC_0000218101-mRNA-1"/>
    </source>
</evidence>
<keyword evidence="3" id="KW-1185">Reference proteome</keyword>
<dbReference type="OrthoDB" id="5819135at2759"/>
<gene>
    <name evidence="2" type="ORF">ACOC_LOCUS2182</name>
</gene>
<dbReference type="STRING" id="334426.A0A0R3PDW3"/>
<reference evidence="4" key="1">
    <citation type="submission" date="2017-02" db="UniProtKB">
        <authorList>
            <consortium name="WormBaseParasite"/>
        </authorList>
    </citation>
    <scope>IDENTIFICATION</scope>
</reference>
<name>A0A0R3PDW3_ANGCS</name>
<reference evidence="2 3" key="2">
    <citation type="submission" date="2018-11" db="EMBL/GenBank/DDBJ databases">
        <authorList>
            <consortium name="Pathogen Informatics"/>
        </authorList>
    </citation>
    <scope>NUCLEOTIDE SEQUENCE [LARGE SCALE GENOMIC DNA]</scope>
    <source>
        <strain evidence="2 3">Costa Rica</strain>
    </source>
</reference>
<dbReference type="Pfam" id="PF15481">
    <property type="entry name" value="CPG4"/>
    <property type="match status" value="1"/>
</dbReference>
<dbReference type="InterPro" id="IPR029153">
    <property type="entry name" value="CPG4"/>
</dbReference>
<dbReference type="OMA" id="KECYARS"/>
<proteinExistence type="predicted"/>
<evidence type="ECO:0000313" key="3">
    <source>
        <dbReference type="Proteomes" id="UP000267027"/>
    </source>
</evidence>
<dbReference type="PANTHER" id="PTHR37442">
    <property type="entry name" value="F18A1.7 PROTEIN-RELATED"/>
    <property type="match status" value="1"/>
</dbReference>
<accession>A0A0R3PDW3</accession>
<dbReference type="AlphaFoldDB" id="A0A0R3PDW3"/>
<dbReference type="PANTHER" id="PTHR37442:SF1">
    <property type="entry name" value="CHONDROITIN PROTEOGLYCAN 4 DOMAIN-CONTAINING PROTEIN"/>
    <property type="match status" value="1"/>
</dbReference>
<sequence>MMRALGAPLCLRKCTDPFLEEVANLWNMREIAKNIQPLCRSHAIALDCLHKHPTCDPHNLFKTASSGVEKMCGERAPLLEKVRPCLIKHGDIPAQVCDSRCHGRANITAFINNPAITMAALMGGNIFTVNEHLGGLCSGLKCALPCITMELNKVCPLSGWLTLDILLQPFETVADHLLDSSPLLKDFITNRINKKCKFLVQKSELIKLRKGQFNH</sequence>
<evidence type="ECO:0000259" key="1">
    <source>
        <dbReference type="Pfam" id="PF15481"/>
    </source>
</evidence>
<evidence type="ECO:0000313" key="2">
    <source>
        <dbReference type="EMBL" id="VDM53767.1"/>
    </source>
</evidence>
<protein>
    <submittedName>
        <fullName evidence="4">CPG4 domain-containing protein</fullName>
    </submittedName>
</protein>
<dbReference type="InterPro" id="IPR053123">
    <property type="entry name" value="CPG4-like"/>
</dbReference>
<feature type="domain" description="Chondroitin proteoglycan 4" evidence="1">
    <location>
        <begin position="10"/>
        <end position="102"/>
    </location>
</feature>
<dbReference type="Proteomes" id="UP000267027">
    <property type="component" value="Unassembled WGS sequence"/>
</dbReference>
<dbReference type="EMBL" id="UYYA01000403">
    <property type="protein sequence ID" value="VDM53767.1"/>
    <property type="molecule type" value="Genomic_DNA"/>
</dbReference>
<dbReference type="WBParaSite" id="ACOC_0000218101-mRNA-1">
    <property type="protein sequence ID" value="ACOC_0000218101-mRNA-1"/>
    <property type="gene ID" value="ACOC_0000218101"/>
</dbReference>
<organism evidence="4">
    <name type="scientific">Angiostrongylus costaricensis</name>
    <name type="common">Nematode worm</name>
    <dbReference type="NCBI Taxonomy" id="334426"/>
    <lineage>
        <taxon>Eukaryota</taxon>
        <taxon>Metazoa</taxon>
        <taxon>Ecdysozoa</taxon>
        <taxon>Nematoda</taxon>
        <taxon>Chromadorea</taxon>
        <taxon>Rhabditida</taxon>
        <taxon>Rhabditina</taxon>
        <taxon>Rhabditomorpha</taxon>
        <taxon>Strongyloidea</taxon>
        <taxon>Metastrongylidae</taxon>
        <taxon>Angiostrongylus</taxon>
    </lineage>
</organism>